<evidence type="ECO:0000313" key="3">
    <source>
        <dbReference type="Proteomes" id="UP000193920"/>
    </source>
</evidence>
<dbReference type="EMBL" id="MCOG01000045">
    <property type="protein sequence ID" value="ORY69262.1"/>
    <property type="molecule type" value="Genomic_DNA"/>
</dbReference>
<comment type="caution">
    <text evidence="2">The sequence shown here is derived from an EMBL/GenBank/DDBJ whole genome shotgun (WGS) entry which is preliminary data.</text>
</comment>
<dbReference type="Proteomes" id="UP000193920">
    <property type="component" value="Unassembled WGS sequence"/>
</dbReference>
<feature type="region of interest" description="Disordered" evidence="1">
    <location>
        <begin position="172"/>
        <end position="193"/>
    </location>
</feature>
<protein>
    <submittedName>
        <fullName evidence="2">Uncharacterized protein</fullName>
    </submittedName>
</protein>
<organism evidence="2 3">
    <name type="scientific">Neocallimastix californiae</name>
    <dbReference type="NCBI Taxonomy" id="1754190"/>
    <lineage>
        <taxon>Eukaryota</taxon>
        <taxon>Fungi</taxon>
        <taxon>Fungi incertae sedis</taxon>
        <taxon>Chytridiomycota</taxon>
        <taxon>Chytridiomycota incertae sedis</taxon>
        <taxon>Neocallimastigomycetes</taxon>
        <taxon>Neocallimastigales</taxon>
        <taxon>Neocallimastigaceae</taxon>
        <taxon>Neocallimastix</taxon>
    </lineage>
</organism>
<evidence type="ECO:0000256" key="1">
    <source>
        <dbReference type="SAM" id="MobiDB-lite"/>
    </source>
</evidence>
<name>A0A1Y2ECI1_9FUNG</name>
<dbReference type="AlphaFoldDB" id="A0A1Y2ECI1"/>
<feature type="region of interest" description="Disordered" evidence="1">
    <location>
        <begin position="221"/>
        <end position="243"/>
    </location>
</feature>
<gene>
    <name evidence="2" type="ORF">LY90DRAFT_211883</name>
</gene>
<reference evidence="2 3" key="1">
    <citation type="submission" date="2016-08" db="EMBL/GenBank/DDBJ databases">
        <title>A Parts List for Fungal Cellulosomes Revealed by Comparative Genomics.</title>
        <authorList>
            <consortium name="DOE Joint Genome Institute"/>
            <person name="Haitjema C.H."/>
            <person name="Gilmore S.P."/>
            <person name="Henske J.K."/>
            <person name="Solomon K.V."/>
            <person name="De Groot R."/>
            <person name="Kuo A."/>
            <person name="Mondo S.J."/>
            <person name="Salamov A.A."/>
            <person name="Labutti K."/>
            <person name="Zhao Z."/>
            <person name="Chiniquy J."/>
            <person name="Barry K."/>
            <person name="Brewer H.M."/>
            <person name="Purvine S.O."/>
            <person name="Wright A.T."/>
            <person name="Boxma B."/>
            <person name="Van Alen T."/>
            <person name="Hackstein J.H."/>
            <person name="Baker S.E."/>
            <person name="Grigoriev I.V."/>
            <person name="O'Malley M.A."/>
        </authorList>
    </citation>
    <scope>NUCLEOTIDE SEQUENCE [LARGE SCALE GENOMIC DNA]</scope>
    <source>
        <strain evidence="2 3">G1</strain>
    </source>
</reference>
<proteinExistence type="predicted"/>
<keyword evidence="3" id="KW-1185">Reference proteome</keyword>
<accession>A0A1Y2ECI1</accession>
<dbReference type="OrthoDB" id="2150851at2759"/>
<evidence type="ECO:0000313" key="2">
    <source>
        <dbReference type="EMBL" id="ORY69262.1"/>
    </source>
</evidence>
<sequence>MTSVMENVHRKLIDAQKIREEREKELMIQREKMENVRKLVRERTDLMNINHNSYKNDLKSLNSISMNEISRNNINSLHNHNYMHNSIDNLLNNYSSSSIHNPPINIANIKKDSNTTLNSLNYYKNHDSKTFMLNASEQKDSKYGNILNLWNFPKKKSLTGSKESSSTNLLNEINNSEHNLSRSNSTTSKIQKKKNEIYHLNNKNVRLKSLNISTTPLKTDERSKIDLNNSENDNGKETESSSYPYNNERLYIKPYICEKQYRKGLDRHNSNISNFGKSKNRSRGKNNEIDASLFNGNPCIPESLKLRLESEKSKDGLDKIYFNNPNNIFKKNSALIDAMEAEKQLNENMEKDLNKLSGPLESETDDLLVENDISITLSNQNEKYRKTFDREKFKKANIRYF</sequence>
<feature type="compositionally biased region" description="Polar residues" evidence="1">
    <location>
        <begin position="172"/>
        <end position="189"/>
    </location>
</feature>